<dbReference type="EMBL" id="FPAU01000002">
    <property type="protein sequence ID" value="SFT79036.1"/>
    <property type="molecule type" value="Genomic_DNA"/>
</dbReference>
<name>A0A1I7AVV8_9ENTR</name>
<sequence>MIPVTLFSLSGATRLLLAVALLLVLWLLTDWAVTLP</sequence>
<proteinExistence type="predicted"/>
<reference evidence="3" key="1">
    <citation type="submission" date="2016-10" db="EMBL/GenBank/DDBJ databases">
        <authorList>
            <person name="Varghese N."/>
            <person name="Submissions S."/>
        </authorList>
    </citation>
    <scope>NUCLEOTIDE SEQUENCE [LARGE SCALE GENOMIC DNA]</scope>
    <source>
        <strain evidence="3">Ah-143</strain>
    </source>
</reference>
<evidence type="ECO:0000256" key="1">
    <source>
        <dbReference type="SAM" id="Phobius"/>
    </source>
</evidence>
<dbReference type="Proteomes" id="UP000199187">
    <property type="component" value="Unassembled WGS sequence"/>
</dbReference>
<keyword evidence="3" id="KW-1185">Reference proteome</keyword>
<gene>
    <name evidence="2" type="ORF">SAMN05192562_102117</name>
</gene>
<feature type="transmembrane region" description="Helical" evidence="1">
    <location>
        <begin position="12"/>
        <end position="33"/>
    </location>
</feature>
<keyword evidence="1" id="KW-0812">Transmembrane</keyword>
<protein>
    <submittedName>
        <fullName evidence="2">Uncharacterized protein</fullName>
    </submittedName>
</protein>
<organism evidence="2 3">
    <name type="scientific">Kosakonia arachidis</name>
    <dbReference type="NCBI Taxonomy" id="551989"/>
    <lineage>
        <taxon>Bacteria</taxon>
        <taxon>Pseudomonadati</taxon>
        <taxon>Pseudomonadota</taxon>
        <taxon>Gammaproteobacteria</taxon>
        <taxon>Enterobacterales</taxon>
        <taxon>Enterobacteriaceae</taxon>
        <taxon>Kosakonia</taxon>
    </lineage>
</organism>
<evidence type="ECO:0000313" key="3">
    <source>
        <dbReference type="Proteomes" id="UP000199187"/>
    </source>
</evidence>
<keyword evidence="1" id="KW-0472">Membrane</keyword>
<dbReference type="AlphaFoldDB" id="A0A1I7AVV8"/>
<evidence type="ECO:0000313" key="2">
    <source>
        <dbReference type="EMBL" id="SFT79036.1"/>
    </source>
</evidence>
<keyword evidence="1" id="KW-1133">Transmembrane helix</keyword>
<accession>A0A1I7AVV8</accession>